<dbReference type="Gene3D" id="3.80.10.10">
    <property type="entry name" value="Ribonuclease Inhibitor"/>
    <property type="match status" value="2"/>
</dbReference>
<organism evidence="4">
    <name type="scientific">marine sediment metagenome</name>
    <dbReference type="NCBI Taxonomy" id="412755"/>
    <lineage>
        <taxon>unclassified sequences</taxon>
        <taxon>metagenomes</taxon>
        <taxon>ecological metagenomes</taxon>
    </lineage>
</organism>
<proteinExistence type="predicted"/>
<dbReference type="InterPro" id="IPR032675">
    <property type="entry name" value="LRR_dom_sf"/>
</dbReference>
<reference evidence="4" key="1">
    <citation type="journal article" date="2015" name="Nature">
        <title>Complex archaea that bridge the gap between prokaryotes and eukaryotes.</title>
        <authorList>
            <person name="Spang A."/>
            <person name="Saw J.H."/>
            <person name="Jorgensen S.L."/>
            <person name="Zaremba-Niedzwiedzka K."/>
            <person name="Martijn J."/>
            <person name="Lind A.E."/>
            <person name="van Eijk R."/>
            <person name="Schleper C."/>
            <person name="Guy L."/>
            <person name="Ettema T.J."/>
        </authorList>
    </citation>
    <scope>NUCLEOTIDE SEQUENCE</scope>
</reference>
<accession>A0A0F9JHU8</accession>
<keyword evidence="2" id="KW-0677">Repeat</keyword>
<dbReference type="SMART" id="SM00369">
    <property type="entry name" value="LRR_TYP"/>
    <property type="match status" value="4"/>
</dbReference>
<evidence type="ECO:0000256" key="2">
    <source>
        <dbReference type="ARBA" id="ARBA00022737"/>
    </source>
</evidence>
<dbReference type="SUPFAM" id="SSF52047">
    <property type="entry name" value="RNI-like"/>
    <property type="match status" value="1"/>
</dbReference>
<dbReference type="EMBL" id="LAZR01011402">
    <property type="protein sequence ID" value="KKM61891.1"/>
    <property type="molecule type" value="Genomic_DNA"/>
</dbReference>
<dbReference type="GO" id="GO:0005737">
    <property type="term" value="C:cytoplasm"/>
    <property type="evidence" value="ECO:0007669"/>
    <property type="project" value="TreeGrafter"/>
</dbReference>
<dbReference type="Pfam" id="PF23598">
    <property type="entry name" value="LRR_14"/>
    <property type="match status" value="1"/>
</dbReference>
<protein>
    <recommendedName>
        <fullName evidence="3">Disease resistance R13L4/SHOC-2-like LRR domain-containing protein</fullName>
    </recommendedName>
</protein>
<feature type="domain" description="Disease resistance R13L4/SHOC-2-like LRR" evidence="3">
    <location>
        <begin position="655"/>
        <end position="717"/>
    </location>
</feature>
<dbReference type="InterPro" id="IPR050216">
    <property type="entry name" value="LRR_domain-containing"/>
</dbReference>
<name>A0A0F9JHU8_9ZZZZ</name>
<dbReference type="Pfam" id="PF13855">
    <property type="entry name" value="LRR_8"/>
    <property type="match status" value="1"/>
</dbReference>
<dbReference type="PANTHER" id="PTHR48051:SF48">
    <property type="entry name" value="MULTIFUNCTIONAL ROCO FAMILY SIGNALING REGULATOR 1"/>
    <property type="match status" value="1"/>
</dbReference>
<gene>
    <name evidence="4" type="ORF">LCGC14_1527160</name>
</gene>
<evidence type="ECO:0000256" key="1">
    <source>
        <dbReference type="ARBA" id="ARBA00022614"/>
    </source>
</evidence>
<keyword evidence="1" id="KW-0433">Leucine-rich repeat</keyword>
<dbReference type="AlphaFoldDB" id="A0A0F9JHU8"/>
<dbReference type="PANTHER" id="PTHR48051">
    <property type="match status" value="1"/>
</dbReference>
<dbReference type="InterPro" id="IPR003591">
    <property type="entry name" value="Leu-rich_rpt_typical-subtyp"/>
</dbReference>
<sequence>GILFIYDFKKGKDVLYLRIEGLFYVLDYRNFSNDINAHIINELYKGMKQYNKILFNLSFNMLVSLSFGKHEERLKDNLHLRENLRSEEIKLLLGHITERLVNTNYYEPEDYRFNLDAITDFFANFSENALDSLNYLFTNSSGELQALAQKCLLRIKTEIPNLDIKIQHKMDIKIDSILKLDLDEIKTLIPSQTGTILVEQLLPQFYNMTKRNNSDYFDGLYYLFEKIGKDSAIKLGVGVKKILERKDLKLIELLIELKLLEYLTPDEAVSLVEDLELVKLLLNILDNQDNFERKSEYMKRLSKFFELIKGKINKSLENELTSIFDLNLTSFQQNVIKIHMREHPSVEDLTLLFNCNISEEDSRDYHFIGTFFTKLSSDKDLVQSFLKSLFKSKNQRTLEGLLDSGFLHYVDKKYLVDLDSDIRLNIIHMLKEVFGQEDDDEYIENVYHYEKLEYLEEKFNEINEIASLLSLPEKEFKNNPTLLESLMKKNYIQYLNRNQFWNFFPEETSYLKQIEDYIKKPFKYYPNYRINSPNEVRELGFSLNKDNVIFFIGLGHSKLANKDIQKVLEILLNLSSIERLELNYNQFTILPEFISNFKGLKYLILTYAGLSSVPETIGDMSSLIQLALDYNKLTTLPETIGNLRSLQKMYLNSNYELIRLPESIGRLENLTTLLLSDTGLKNLPESFVNLKSLGSLSLEGSQITELPETIGEMTSLSGIYLSETPIKILPDSIGNSKSIKTIDISKTQIKNLPESIKNIDSLEEIIVSKSYLNNLPALRRFMAPLKIKEVQIRFKESFIPSRFAYFTNKLEGDKPYSKHLY</sequence>
<dbReference type="SMART" id="SM00364">
    <property type="entry name" value="LRR_BAC"/>
    <property type="match status" value="6"/>
</dbReference>
<comment type="caution">
    <text evidence="4">The sequence shown here is derived from an EMBL/GenBank/DDBJ whole genome shotgun (WGS) entry which is preliminary data.</text>
</comment>
<evidence type="ECO:0000313" key="4">
    <source>
        <dbReference type="EMBL" id="KKM61891.1"/>
    </source>
</evidence>
<evidence type="ECO:0000259" key="3">
    <source>
        <dbReference type="Pfam" id="PF23598"/>
    </source>
</evidence>
<feature type="non-terminal residue" evidence="4">
    <location>
        <position position="1"/>
    </location>
</feature>
<dbReference type="InterPro" id="IPR055414">
    <property type="entry name" value="LRR_R13L4/SHOC2-like"/>
</dbReference>
<dbReference type="InterPro" id="IPR001611">
    <property type="entry name" value="Leu-rich_rpt"/>
</dbReference>